<accession>A0A895KWE5</accession>
<geneLocation type="mitochondrion" evidence="2"/>
<dbReference type="AlphaFoldDB" id="A0A895KWE5"/>
<protein>
    <submittedName>
        <fullName evidence="2">LAGLIDADG homing endonuclease</fullName>
    </submittedName>
</protein>
<keyword evidence="1" id="KW-0812">Transmembrane</keyword>
<organism evidence="2">
    <name type="scientific">Phanerochaete carnosa</name>
    <dbReference type="NCBI Taxonomy" id="231932"/>
    <lineage>
        <taxon>Eukaryota</taxon>
        <taxon>Fungi</taxon>
        <taxon>Dikarya</taxon>
        <taxon>Basidiomycota</taxon>
        <taxon>Agaricomycotina</taxon>
        <taxon>Agaricomycetes</taxon>
        <taxon>Polyporales</taxon>
        <taxon>Phanerochaetaceae</taxon>
        <taxon>Phanerochaete</taxon>
    </lineage>
</organism>
<keyword evidence="1" id="KW-1133">Transmembrane helix</keyword>
<dbReference type="RefSeq" id="YP_010170400.1">
    <property type="nucleotide sequence ID" value="NC_057606.1"/>
</dbReference>
<keyword evidence="2" id="KW-0255">Endonuclease</keyword>
<evidence type="ECO:0000313" key="2">
    <source>
        <dbReference type="EMBL" id="QRZ60382.1"/>
    </source>
</evidence>
<dbReference type="GO" id="GO:0004519">
    <property type="term" value="F:endonuclease activity"/>
    <property type="evidence" value="ECO:0007669"/>
    <property type="project" value="UniProtKB-KW"/>
</dbReference>
<keyword evidence="1" id="KW-0472">Membrane</keyword>
<evidence type="ECO:0000256" key="1">
    <source>
        <dbReference type="SAM" id="Phobius"/>
    </source>
</evidence>
<proteinExistence type="predicted"/>
<dbReference type="GeneID" id="67278517"/>
<reference evidence="2" key="1">
    <citation type="journal article" date="2020" name="Int. J. Biol. Macromol.">
        <title>The 206 kbp mitochondrial genome of Phanerochaete carnosa reveals dynamics of introns, accumulation of repeat sequences and plasmid-derived genes.</title>
        <authorList>
            <person name="Wang X."/>
            <person name="Song A."/>
            <person name="Wang F."/>
            <person name="Chen M."/>
            <person name="Li X."/>
            <person name="Li Q."/>
            <person name="Liu N."/>
        </authorList>
    </citation>
    <scope>NUCLEOTIDE SEQUENCE</scope>
</reference>
<keyword evidence="2" id="KW-0378">Hydrolase</keyword>
<keyword evidence="2" id="KW-0496">Mitochondrion</keyword>
<name>A0A895KWE5_9APHY</name>
<feature type="transmembrane region" description="Helical" evidence="1">
    <location>
        <begin position="118"/>
        <end position="140"/>
    </location>
</feature>
<feature type="transmembrane region" description="Helical" evidence="1">
    <location>
        <begin position="66"/>
        <end position="87"/>
    </location>
</feature>
<gene>
    <name evidence="2" type="primary">orf142</name>
</gene>
<keyword evidence="2" id="KW-0540">Nuclease</keyword>
<dbReference type="EMBL" id="MT090080">
    <property type="protein sequence ID" value="QRZ60382.1"/>
    <property type="molecule type" value="Genomic_DNA"/>
</dbReference>
<sequence length="142" mass="16564">MSNVSDSEYMSTEAQTKLVENSNQINSCVEAIQKLINNSGNKNFISWLNQYYDFLNSLSLHQESSFVNILLFLILMFSVFNFLAIFFGNEIIKYFNLENKFPSLATFFKLRTKFKKYYLLWSIFVLFVVCSVGICINLLILL</sequence>